<feature type="compositionally biased region" description="Polar residues" evidence="6">
    <location>
        <begin position="757"/>
        <end position="778"/>
    </location>
</feature>
<dbReference type="Gene3D" id="3.30.40.10">
    <property type="entry name" value="Zinc/RING finger domain, C3HC4 (zinc finger)"/>
    <property type="match status" value="1"/>
</dbReference>
<feature type="compositionally biased region" description="Basic residues" evidence="6">
    <location>
        <begin position="414"/>
        <end position="425"/>
    </location>
</feature>
<feature type="compositionally biased region" description="Basic and acidic residues" evidence="6">
    <location>
        <begin position="514"/>
        <end position="529"/>
    </location>
</feature>
<dbReference type="InterPro" id="IPR050164">
    <property type="entry name" value="Peptidase_C19"/>
</dbReference>
<dbReference type="PROSITE" id="PS00972">
    <property type="entry name" value="USP_1"/>
    <property type="match status" value="1"/>
</dbReference>
<evidence type="ECO:0000259" key="8">
    <source>
        <dbReference type="PROSITE" id="PS50271"/>
    </source>
</evidence>
<feature type="domain" description="UBP-type" evidence="8">
    <location>
        <begin position="47"/>
        <end position="190"/>
    </location>
</feature>
<evidence type="ECO:0000256" key="3">
    <source>
        <dbReference type="ARBA" id="ARBA00022771"/>
    </source>
</evidence>
<keyword evidence="3 5" id="KW-0863">Zinc-finger</keyword>
<dbReference type="Pfam" id="PF00443">
    <property type="entry name" value="UCH"/>
    <property type="match status" value="1"/>
</dbReference>
<dbReference type="InterPro" id="IPR001394">
    <property type="entry name" value="Peptidase_C19_UCH"/>
</dbReference>
<feature type="compositionally biased region" description="Polar residues" evidence="6">
    <location>
        <begin position="796"/>
        <end position="806"/>
    </location>
</feature>
<comment type="similarity">
    <text evidence="1">Belongs to the peptidase C19 family.</text>
</comment>
<evidence type="ECO:0000256" key="6">
    <source>
        <dbReference type="SAM" id="MobiDB-lite"/>
    </source>
</evidence>
<dbReference type="PROSITE" id="PS50271">
    <property type="entry name" value="ZF_UBP"/>
    <property type="match status" value="1"/>
</dbReference>
<feature type="compositionally biased region" description="Basic and acidic residues" evidence="6">
    <location>
        <begin position="70"/>
        <end position="85"/>
    </location>
</feature>
<feature type="compositionally biased region" description="Polar residues" evidence="6">
    <location>
        <begin position="435"/>
        <end position="447"/>
    </location>
</feature>
<feature type="compositionally biased region" description="Low complexity" evidence="6">
    <location>
        <begin position="18"/>
        <end position="41"/>
    </location>
</feature>
<keyword evidence="4" id="KW-0862">Zinc</keyword>
<keyword evidence="10" id="KW-1185">Reference proteome</keyword>
<keyword evidence="2" id="KW-0479">Metal-binding</keyword>
<protein>
    <recommendedName>
        <fullName evidence="11">Ubiquitinyl hydrolase 1</fullName>
    </recommendedName>
</protein>
<evidence type="ECO:0000256" key="4">
    <source>
        <dbReference type="ARBA" id="ARBA00022833"/>
    </source>
</evidence>
<evidence type="ECO:0000313" key="9">
    <source>
        <dbReference type="EMBL" id="MQM22359.1"/>
    </source>
</evidence>
<name>A0A843XRB2_COLES</name>
<evidence type="ECO:0000256" key="1">
    <source>
        <dbReference type="ARBA" id="ARBA00009085"/>
    </source>
</evidence>
<dbReference type="InterPro" id="IPR013083">
    <property type="entry name" value="Znf_RING/FYVE/PHD"/>
</dbReference>
<dbReference type="PANTHER" id="PTHR24006:SF781">
    <property type="entry name" value="LD34905P"/>
    <property type="match status" value="1"/>
</dbReference>
<dbReference type="SUPFAM" id="SSF54001">
    <property type="entry name" value="Cysteine proteinases"/>
    <property type="match status" value="1"/>
</dbReference>
<dbReference type="PANTHER" id="PTHR24006">
    <property type="entry name" value="UBIQUITIN CARBOXYL-TERMINAL HYDROLASE"/>
    <property type="match status" value="1"/>
</dbReference>
<dbReference type="SUPFAM" id="SSF57850">
    <property type="entry name" value="RING/U-box"/>
    <property type="match status" value="1"/>
</dbReference>
<dbReference type="GO" id="GO:0016579">
    <property type="term" value="P:protein deubiquitination"/>
    <property type="evidence" value="ECO:0007669"/>
    <property type="project" value="InterPro"/>
</dbReference>
<dbReference type="OrthoDB" id="2020758at2759"/>
<dbReference type="Proteomes" id="UP000652761">
    <property type="component" value="Unassembled WGS sequence"/>
</dbReference>
<sequence>MGKKSKSKGRNPRKESSRPPASSPRAVATKQADPAMEAAAQEAEDSGVCKHYRKGDAQVNRFLLKIHSSSDSDSRCEDCREEPGSKKMAKSKGKNVRKRGGAAAAEAMQGSGVIWVCLDCNHMACGGGVSESEPYGHARRHAKQARHSLAVRLDNPLVGWCFTCNASVPIEMPDAQNGEGSQVADIEDVWFGENGESGKRAANGGELLSLEHKRGYVVRGLTNLGNTCFFNSVMQNLLAMSRLRDYFLRLDQAMGPLTMALRKLFVETSGGTDTDYKSRITPSNLFGCVCSKAPQFRGYQQQDSHELLRYLLDGLCTEESTSRKLHANCHKDKTATESDKERTASDSVATFVDAIFGGQLSSTVCCMDCGHSSIVYEPFLDLSLPIPTKKAPTKNASVTLPKRSKPPSKEGSRGRGKKIREKRSVRGIPALGKTESVSSPSVSNAPLCNTKPETEQVTAPTLEDDSWWMDYVEPEQVFDSTNTASQSCSTSVVYGPENVGETYESSSELQTEAHPAESTRPQEHPKEEKVLPQIQDSGVILLPYKSLDSTAEEMTGSNMESHNTADMDLGDTAANELNHGTLSSVEVEQGFDGFGDLFNEPEAAPDTKMETSICEDLGTSWLGGNSSESNQDEVDDTNAPVSVDRCLACFTMPELLSDEHAWHCENCSKILQHQDDENKRGRHPPVAQEFGSKMLMSKSNKGKFIDQSCPRSSDSRVSDAATFRSVDNGNLMTTEVNHQQSNIKIYTEEHLAESENTSHYLSCSSTPRGLLSQASSNNEENDLCSRDELTDATNEGHSLEVGSSSSLDHRETVCESSHEKENSNEAVQVEGPNSSSTALAMDGSEEEKIGFHYRKIKRDATKRILINKAPYILTIHLKRFSQDARGRLNKLNGHVSFPETLDLTPYMDARCRDKDNLSYHLVGVVEHSGSMRRGHYVAYVRGEKSLGKMQKDGSCWFYASDVHVREVSLSEVLQRHIEEDSGACFGSRDYKYTSGLRLFTIEKGDKLGKVA</sequence>
<proteinExistence type="inferred from homology"/>
<dbReference type="InterPro" id="IPR038765">
    <property type="entry name" value="Papain-like_cys_pep_sf"/>
</dbReference>
<feature type="region of interest" description="Disordered" evidence="6">
    <location>
        <begin position="1"/>
        <end position="48"/>
    </location>
</feature>
<feature type="region of interest" description="Disordered" evidence="6">
    <location>
        <begin position="390"/>
        <end position="458"/>
    </location>
</feature>
<dbReference type="InterPro" id="IPR028889">
    <property type="entry name" value="USP"/>
</dbReference>
<dbReference type="GO" id="GO:0008270">
    <property type="term" value="F:zinc ion binding"/>
    <property type="evidence" value="ECO:0007669"/>
    <property type="project" value="UniProtKB-KW"/>
</dbReference>
<feature type="compositionally biased region" description="Basic residues" evidence="6">
    <location>
        <begin position="87"/>
        <end position="97"/>
    </location>
</feature>
<dbReference type="InterPro" id="IPR001607">
    <property type="entry name" value="Znf_UBP"/>
</dbReference>
<feature type="region of interest" description="Disordered" evidence="6">
    <location>
        <begin position="796"/>
        <end position="843"/>
    </location>
</feature>
<dbReference type="Pfam" id="PF02148">
    <property type="entry name" value="zf-UBP"/>
    <property type="match status" value="1"/>
</dbReference>
<dbReference type="GO" id="GO:0004843">
    <property type="term" value="F:cysteine-type deubiquitinase activity"/>
    <property type="evidence" value="ECO:0007669"/>
    <property type="project" value="InterPro"/>
</dbReference>
<feature type="region of interest" description="Disordered" evidence="6">
    <location>
        <begin position="500"/>
        <end position="529"/>
    </location>
</feature>
<comment type="caution">
    <text evidence="9">The sequence shown here is derived from an EMBL/GenBank/DDBJ whole genome shotgun (WGS) entry which is preliminary data.</text>
</comment>
<dbReference type="GO" id="GO:0005829">
    <property type="term" value="C:cytosol"/>
    <property type="evidence" value="ECO:0007669"/>
    <property type="project" value="TreeGrafter"/>
</dbReference>
<dbReference type="AlphaFoldDB" id="A0A843XRB2"/>
<gene>
    <name evidence="9" type="ORF">Taro_055410</name>
</gene>
<feature type="domain" description="USP" evidence="7">
    <location>
        <begin position="219"/>
        <end position="989"/>
    </location>
</feature>
<accession>A0A843XRB2</accession>
<dbReference type="PROSITE" id="PS50235">
    <property type="entry name" value="USP_3"/>
    <property type="match status" value="1"/>
</dbReference>
<dbReference type="EMBL" id="NMUH01012747">
    <property type="protein sequence ID" value="MQM22359.1"/>
    <property type="molecule type" value="Genomic_DNA"/>
</dbReference>
<evidence type="ECO:0000256" key="5">
    <source>
        <dbReference type="PROSITE-ProRule" id="PRU00502"/>
    </source>
</evidence>
<organism evidence="9 10">
    <name type="scientific">Colocasia esculenta</name>
    <name type="common">Wild taro</name>
    <name type="synonym">Arum esculentum</name>
    <dbReference type="NCBI Taxonomy" id="4460"/>
    <lineage>
        <taxon>Eukaryota</taxon>
        <taxon>Viridiplantae</taxon>
        <taxon>Streptophyta</taxon>
        <taxon>Embryophyta</taxon>
        <taxon>Tracheophyta</taxon>
        <taxon>Spermatophyta</taxon>
        <taxon>Magnoliopsida</taxon>
        <taxon>Liliopsida</taxon>
        <taxon>Araceae</taxon>
        <taxon>Aroideae</taxon>
        <taxon>Colocasieae</taxon>
        <taxon>Colocasia</taxon>
    </lineage>
</organism>
<feature type="region of interest" description="Disordered" evidence="6">
    <location>
        <begin position="70"/>
        <end position="97"/>
    </location>
</feature>
<dbReference type="Gene3D" id="3.90.70.10">
    <property type="entry name" value="Cysteine proteinases"/>
    <property type="match status" value="2"/>
</dbReference>
<dbReference type="PROSITE" id="PS00973">
    <property type="entry name" value="USP_2"/>
    <property type="match status" value="1"/>
</dbReference>
<feature type="region of interest" description="Disordered" evidence="6">
    <location>
        <begin position="757"/>
        <end position="784"/>
    </location>
</feature>
<evidence type="ECO:0000313" key="10">
    <source>
        <dbReference type="Proteomes" id="UP000652761"/>
    </source>
</evidence>
<feature type="compositionally biased region" description="Basic and acidic residues" evidence="6">
    <location>
        <begin position="807"/>
        <end position="823"/>
    </location>
</feature>
<evidence type="ECO:0000256" key="2">
    <source>
        <dbReference type="ARBA" id="ARBA00022723"/>
    </source>
</evidence>
<dbReference type="InterPro" id="IPR018200">
    <property type="entry name" value="USP_CS"/>
</dbReference>
<dbReference type="GO" id="GO:0005634">
    <property type="term" value="C:nucleus"/>
    <property type="evidence" value="ECO:0007669"/>
    <property type="project" value="TreeGrafter"/>
</dbReference>
<feature type="compositionally biased region" description="Basic residues" evidence="6">
    <location>
        <begin position="1"/>
        <end position="11"/>
    </location>
</feature>
<reference evidence="9" key="1">
    <citation type="submission" date="2017-07" db="EMBL/GenBank/DDBJ databases">
        <title>Taro Niue Genome Assembly and Annotation.</title>
        <authorList>
            <person name="Atibalentja N."/>
            <person name="Keating K."/>
            <person name="Fields C.J."/>
        </authorList>
    </citation>
    <scope>NUCLEOTIDE SEQUENCE</scope>
    <source>
        <strain evidence="9">Niue_2</strain>
        <tissue evidence="9">Leaf</tissue>
    </source>
</reference>
<evidence type="ECO:0000259" key="7">
    <source>
        <dbReference type="PROSITE" id="PS50235"/>
    </source>
</evidence>
<evidence type="ECO:0008006" key="11">
    <source>
        <dbReference type="Google" id="ProtNLM"/>
    </source>
</evidence>